<gene>
    <name evidence="1" type="ORF">RHMOL_Rhmol03G0104200</name>
</gene>
<keyword evidence="2" id="KW-1185">Reference proteome</keyword>
<evidence type="ECO:0000313" key="2">
    <source>
        <dbReference type="Proteomes" id="UP001062846"/>
    </source>
</evidence>
<comment type="caution">
    <text evidence="1">The sequence shown here is derived from an EMBL/GenBank/DDBJ whole genome shotgun (WGS) entry which is preliminary data.</text>
</comment>
<organism evidence="1 2">
    <name type="scientific">Rhododendron molle</name>
    <name type="common">Chinese azalea</name>
    <name type="synonym">Azalea mollis</name>
    <dbReference type="NCBI Taxonomy" id="49168"/>
    <lineage>
        <taxon>Eukaryota</taxon>
        <taxon>Viridiplantae</taxon>
        <taxon>Streptophyta</taxon>
        <taxon>Embryophyta</taxon>
        <taxon>Tracheophyta</taxon>
        <taxon>Spermatophyta</taxon>
        <taxon>Magnoliopsida</taxon>
        <taxon>eudicotyledons</taxon>
        <taxon>Gunneridae</taxon>
        <taxon>Pentapetalae</taxon>
        <taxon>asterids</taxon>
        <taxon>Ericales</taxon>
        <taxon>Ericaceae</taxon>
        <taxon>Ericoideae</taxon>
        <taxon>Rhodoreae</taxon>
        <taxon>Rhododendron</taxon>
    </lineage>
</organism>
<accession>A0ACC0PCQ1</accession>
<protein>
    <submittedName>
        <fullName evidence="1">Uncharacterized protein</fullName>
    </submittedName>
</protein>
<sequence length="145" mass="16158">MCQVFAVIAGVSEFLCVGNVDQLPRVRWILASFHLSCVDFLPMQKGNEKGCTWNVPKTCCRQDQDLGAKSTVRCSCLCCRQSAIKALWKLVIFKVPRARDKLVILMSVCVIPNILCNMFQTFEKCEESIKVSSVSAAAAYLPLFS</sequence>
<evidence type="ECO:0000313" key="1">
    <source>
        <dbReference type="EMBL" id="KAI8563336.1"/>
    </source>
</evidence>
<proteinExistence type="predicted"/>
<reference evidence="1" key="1">
    <citation type="submission" date="2022-02" db="EMBL/GenBank/DDBJ databases">
        <title>Plant Genome Project.</title>
        <authorList>
            <person name="Zhang R.-G."/>
        </authorList>
    </citation>
    <scope>NUCLEOTIDE SEQUENCE</scope>
    <source>
        <strain evidence="1">AT1</strain>
    </source>
</reference>
<dbReference type="EMBL" id="CM046390">
    <property type="protein sequence ID" value="KAI8563336.1"/>
    <property type="molecule type" value="Genomic_DNA"/>
</dbReference>
<dbReference type="Proteomes" id="UP001062846">
    <property type="component" value="Chromosome 3"/>
</dbReference>
<name>A0ACC0PCQ1_RHOML</name>